<feature type="transmembrane region" description="Helical" evidence="6">
    <location>
        <begin position="168"/>
        <end position="187"/>
    </location>
</feature>
<comment type="similarity">
    <text evidence="2">Belongs to the major facilitator superfamily. TCR/Tet family.</text>
</comment>
<proteinExistence type="inferred from homology"/>
<feature type="transmembrane region" description="Helical" evidence="6">
    <location>
        <begin position="330"/>
        <end position="347"/>
    </location>
</feature>
<evidence type="ECO:0000256" key="1">
    <source>
        <dbReference type="ARBA" id="ARBA00004141"/>
    </source>
</evidence>
<protein>
    <submittedName>
        <fullName evidence="9">AflT-like major facilitator superfamily protein, putative</fullName>
    </submittedName>
</protein>
<feature type="transmembrane region" description="Helical" evidence="6">
    <location>
        <begin position="572"/>
        <end position="591"/>
    </location>
</feature>
<evidence type="ECO:0000313" key="9">
    <source>
        <dbReference type="EMBL" id="CAF31980.1"/>
    </source>
</evidence>
<feature type="transmembrane region" description="Helical" evidence="6">
    <location>
        <begin position="461"/>
        <end position="480"/>
    </location>
</feature>
<feature type="signal peptide" evidence="7">
    <location>
        <begin position="1"/>
        <end position="25"/>
    </location>
</feature>
<dbReference type="GO" id="GO:0022857">
    <property type="term" value="F:transmembrane transporter activity"/>
    <property type="evidence" value="ECO:0007669"/>
    <property type="project" value="InterPro"/>
</dbReference>
<dbReference type="InterPro" id="IPR036259">
    <property type="entry name" value="MFS_trans_sf"/>
</dbReference>
<dbReference type="FunFam" id="1.20.1250.20:FF:000196">
    <property type="entry name" value="MFS toxin efflux pump (AflT)"/>
    <property type="match status" value="1"/>
</dbReference>
<sequence>MALSLTAAIIGSWFSRFVLVFGASARPGKQSASSAADVRCQNFLLGGGQRENSDIKSRELSLCSQFVSLPVFAIENVPKEKLDVKETEKEPDFEYPALSKVVVIILGLYLAVFLVALDQTIIGVAIPKITDQFKSIEDIAWYGSAYFLTSTALQPSYGRIYKIFSVKWAFLIAVLIFEIGSLICAVAPSSTVLIVGRAIAGIGVAGIFSGAMVIISVTVPLPKRPLVFGMFGMVWGIASIAGPLLGGAFTDGVSWRWCFYINLPIGGVSLAVILFVLRLPDKNDFSGSPILERIQQLDLIGAGLLIPAIICLLLALQWGGNKYPWNNSRIIGLFVGFGVMAILFAFSQVKLADKATLPPRMFKNRSVLAATLFALFFGGAFFVLVYYLPIFFQSVKDSSAMKSGIQLLPLMLATVVSSMVMGGAVTAAGYYTPFLIGSTAIAAIGAGLVTMYEIDISTGKWIGYQIVLGAGVGAGFQIPMTAVQTVLPAEDIPIGTAAVMFFQTLGGALFIAVAQSVFQNGLISGLAKYAPTVDPTAIVKAGATEMRTVLTQLGQLDQLMNVIKAYMDGLRASYRVSLALVLVAFLASLLMEWKSVKKANNGEKKEVMVAAI</sequence>
<feature type="transmembrane region" description="Helical" evidence="6">
    <location>
        <begin position="367"/>
        <end position="392"/>
    </location>
</feature>
<feature type="transmembrane region" description="Helical" evidence="6">
    <location>
        <begin position="139"/>
        <end position="156"/>
    </location>
</feature>
<evidence type="ECO:0000256" key="2">
    <source>
        <dbReference type="ARBA" id="ARBA00007520"/>
    </source>
</evidence>
<keyword evidence="3 6" id="KW-0812">Transmembrane</keyword>
<dbReference type="GO" id="GO:0005886">
    <property type="term" value="C:plasma membrane"/>
    <property type="evidence" value="ECO:0007669"/>
    <property type="project" value="TreeGrafter"/>
</dbReference>
<dbReference type="PANTHER" id="PTHR23501">
    <property type="entry name" value="MAJOR FACILITATOR SUPERFAMILY"/>
    <property type="match status" value="1"/>
</dbReference>
<accession>Q6MYM3</accession>
<dbReference type="Gene3D" id="1.20.1720.10">
    <property type="entry name" value="Multidrug resistance protein D"/>
    <property type="match status" value="1"/>
</dbReference>
<feature type="transmembrane region" description="Helical" evidence="6">
    <location>
        <begin position="430"/>
        <end position="449"/>
    </location>
</feature>
<dbReference type="AlphaFoldDB" id="Q6MYM3"/>
<evidence type="ECO:0000256" key="6">
    <source>
        <dbReference type="SAM" id="Phobius"/>
    </source>
</evidence>
<comment type="subcellular location">
    <subcellularLocation>
        <location evidence="1">Membrane</location>
        <topology evidence="1">Multi-pass membrane protein</topology>
    </subcellularLocation>
</comment>
<dbReference type="InterPro" id="IPR011701">
    <property type="entry name" value="MFS"/>
</dbReference>
<dbReference type="EMBL" id="BX649606">
    <property type="protein sequence ID" value="CAF31980.1"/>
    <property type="molecule type" value="Genomic_DNA"/>
</dbReference>
<evidence type="ECO:0000256" key="4">
    <source>
        <dbReference type="ARBA" id="ARBA00022989"/>
    </source>
</evidence>
<feature type="transmembrane region" description="Helical" evidence="6">
    <location>
        <begin position="225"/>
        <end position="245"/>
    </location>
</feature>
<gene>
    <name evidence="9" type="ORF">AfA5C5.050</name>
</gene>
<evidence type="ECO:0000256" key="5">
    <source>
        <dbReference type="ARBA" id="ARBA00023136"/>
    </source>
</evidence>
<evidence type="ECO:0000259" key="8">
    <source>
        <dbReference type="PROSITE" id="PS50850"/>
    </source>
</evidence>
<feature type="chain" id="PRO_5004278063" evidence="7">
    <location>
        <begin position="26"/>
        <end position="612"/>
    </location>
</feature>
<feature type="transmembrane region" description="Helical" evidence="6">
    <location>
        <begin position="199"/>
        <end position="219"/>
    </location>
</feature>
<evidence type="ECO:0000256" key="3">
    <source>
        <dbReference type="ARBA" id="ARBA00022692"/>
    </source>
</evidence>
<dbReference type="PANTHER" id="PTHR23501:SF198">
    <property type="entry name" value="AZOLE RESISTANCE PROTEIN 1-RELATED"/>
    <property type="match status" value="1"/>
</dbReference>
<feature type="transmembrane region" description="Helical" evidence="6">
    <location>
        <begin position="257"/>
        <end position="279"/>
    </location>
</feature>
<keyword evidence="4 6" id="KW-1133">Transmembrane helix</keyword>
<keyword evidence="7" id="KW-0732">Signal</keyword>
<feature type="transmembrane region" description="Helical" evidence="6">
    <location>
        <begin position="492"/>
        <end position="514"/>
    </location>
</feature>
<feature type="transmembrane region" description="Helical" evidence="6">
    <location>
        <begin position="404"/>
        <end position="424"/>
    </location>
</feature>
<feature type="transmembrane region" description="Helical" evidence="6">
    <location>
        <begin position="101"/>
        <end position="127"/>
    </location>
</feature>
<feature type="transmembrane region" description="Helical" evidence="6">
    <location>
        <begin position="299"/>
        <end position="318"/>
    </location>
</feature>
<dbReference type="Gene3D" id="1.20.1250.20">
    <property type="entry name" value="MFS general substrate transporter like domains"/>
    <property type="match status" value="1"/>
</dbReference>
<dbReference type="SUPFAM" id="SSF103473">
    <property type="entry name" value="MFS general substrate transporter"/>
    <property type="match status" value="1"/>
</dbReference>
<dbReference type="PRINTS" id="PR01036">
    <property type="entry name" value="TCRTETB"/>
</dbReference>
<reference evidence="9" key="1">
    <citation type="journal article" date="2004" name="Fungal Genet. Biol.">
        <title>Insight into the genome of Aspergillus fumigatus: analysis of a 922 kb region encompassing the nitrate assimilation gene cluster.</title>
        <authorList>
            <person name="Pain A."/>
            <person name="Woodward J."/>
            <person name="Quail M.A."/>
            <person name="Anderson M.J."/>
            <person name="Clark R."/>
            <person name="Collins M."/>
            <person name="Fosker N."/>
            <person name="Fraser A."/>
            <person name="Harris D."/>
            <person name="Larke N."/>
            <person name="Murphy L."/>
            <person name="Humphray S."/>
            <person name="O'Neil S."/>
            <person name="Pertea M."/>
            <person name="Price C."/>
            <person name="Rabbinowitsch E."/>
            <person name="Rajandream M-A."/>
            <person name="Salzberg S."/>
            <person name="Saunders D."/>
            <person name="Seegar K."/>
            <person name="Sharp S."/>
            <person name="Warren T."/>
            <person name="Denning D.W."/>
            <person name="Barrell B."/>
            <person name="Hall N."/>
        </authorList>
    </citation>
    <scope>NUCLEOTIDE SEQUENCE</scope>
</reference>
<organism evidence="9">
    <name type="scientific">Aspergillus fumigatus</name>
    <name type="common">Neosartorya fumigata</name>
    <dbReference type="NCBI Taxonomy" id="746128"/>
    <lineage>
        <taxon>Eukaryota</taxon>
        <taxon>Fungi</taxon>
        <taxon>Dikarya</taxon>
        <taxon>Ascomycota</taxon>
        <taxon>Pezizomycotina</taxon>
        <taxon>Eurotiomycetes</taxon>
        <taxon>Eurotiomycetidae</taxon>
        <taxon>Eurotiales</taxon>
        <taxon>Aspergillaceae</taxon>
        <taxon>Aspergillus</taxon>
        <taxon>Aspergillus subgen. Fumigati</taxon>
    </lineage>
</organism>
<keyword evidence="5 6" id="KW-0472">Membrane</keyword>
<dbReference type="InterPro" id="IPR020846">
    <property type="entry name" value="MFS_dom"/>
</dbReference>
<feature type="domain" description="Major facilitator superfamily (MFS) profile" evidence="8">
    <location>
        <begin position="104"/>
        <end position="596"/>
    </location>
</feature>
<name>Q6MYM3_ASPFM</name>
<dbReference type="Pfam" id="PF07690">
    <property type="entry name" value="MFS_1"/>
    <property type="match status" value="1"/>
</dbReference>
<dbReference type="CDD" id="cd17502">
    <property type="entry name" value="MFS_Azr1_MDR_like"/>
    <property type="match status" value="1"/>
</dbReference>
<dbReference type="FunFam" id="1.20.1720.10:FF:000012">
    <property type="entry name" value="MFS toxin efflux pump (AflT)"/>
    <property type="match status" value="1"/>
</dbReference>
<evidence type="ECO:0000256" key="7">
    <source>
        <dbReference type="SAM" id="SignalP"/>
    </source>
</evidence>
<dbReference type="PROSITE" id="PS50850">
    <property type="entry name" value="MFS"/>
    <property type="match status" value="1"/>
</dbReference>